<name>A0A0C2VYR6_AMAMK</name>
<dbReference type="OrthoDB" id="4743193at2759"/>
<gene>
    <name evidence="1" type="ORF">M378DRAFT_41850</name>
</gene>
<reference evidence="1 2" key="1">
    <citation type="submission" date="2014-04" db="EMBL/GenBank/DDBJ databases">
        <title>Evolutionary Origins and Diversification of the Mycorrhizal Mutualists.</title>
        <authorList>
            <consortium name="DOE Joint Genome Institute"/>
            <consortium name="Mycorrhizal Genomics Consortium"/>
            <person name="Kohler A."/>
            <person name="Kuo A."/>
            <person name="Nagy L.G."/>
            <person name="Floudas D."/>
            <person name="Copeland A."/>
            <person name="Barry K.W."/>
            <person name="Cichocki N."/>
            <person name="Veneault-Fourrey C."/>
            <person name="LaButti K."/>
            <person name="Lindquist E.A."/>
            <person name="Lipzen A."/>
            <person name="Lundell T."/>
            <person name="Morin E."/>
            <person name="Murat C."/>
            <person name="Riley R."/>
            <person name="Ohm R."/>
            <person name="Sun H."/>
            <person name="Tunlid A."/>
            <person name="Henrissat B."/>
            <person name="Grigoriev I.V."/>
            <person name="Hibbett D.S."/>
            <person name="Martin F."/>
        </authorList>
    </citation>
    <scope>NUCLEOTIDE SEQUENCE [LARGE SCALE GENOMIC DNA]</scope>
    <source>
        <strain evidence="1 2">Koide BX008</strain>
    </source>
</reference>
<dbReference type="STRING" id="946122.A0A0C2VYR6"/>
<dbReference type="EMBL" id="KN819057">
    <property type="protein sequence ID" value="KIL53987.1"/>
    <property type="molecule type" value="Genomic_DNA"/>
</dbReference>
<feature type="non-terminal residue" evidence="1">
    <location>
        <position position="84"/>
    </location>
</feature>
<accession>A0A0C2VYR6</accession>
<feature type="non-terminal residue" evidence="1">
    <location>
        <position position="1"/>
    </location>
</feature>
<organism evidence="1 2">
    <name type="scientific">Amanita muscaria (strain Koide BX008)</name>
    <dbReference type="NCBI Taxonomy" id="946122"/>
    <lineage>
        <taxon>Eukaryota</taxon>
        <taxon>Fungi</taxon>
        <taxon>Dikarya</taxon>
        <taxon>Basidiomycota</taxon>
        <taxon>Agaricomycotina</taxon>
        <taxon>Agaricomycetes</taxon>
        <taxon>Agaricomycetidae</taxon>
        <taxon>Agaricales</taxon>
        <taxon>Pluteineae</taxon>
        <taxon>Amanitaceae</taxon>
        <taxon>Amanita</taxon>
    </lineage>
</organism>
<protein>
    <submittedName>
        <fullName evidence="1">Uncharacterized protein</fullName>
    </submittedName>
</protein>
<sequence>GPNRTIKRIVTESALVGKYKTTQQIVERNFLLTNETTAHTEPDMGQTFAELLAQYQETSPHTFTLGRKSHYCIEDVLGKGHELM</sequence>
<proteinExistence type="predicted"/>
<keyword evidence="2" id="KW-1185">Reference proteome</keyword>
<dbReference type="Proteomes" id="UP000054549">
    <property type="component" value="Unassembled WGS sequence"/>
</dbReference>
<dbReference type="AlphaFoldDB" id="A0A0C2VYR6"/>
<dbReference type="InParanoid" id="A0A0C2VYR6"/>
<evidence type="ECO:0000313" key="2">
    <source>
        <dbReference type="Proteomes" id="UP000054549"/>
    </source>
</evidence>
<evidence type="ECO:0000313" key="1">
    <source>
        <dbReference type="EMBL" id="KIL53987.1"/>
    </source>
</evidence>
<dbReference type="HOGENOM" id="CLU_2533493_0_0_1"/>